<comment type="caution">
    <text evidence="3">The sequence shown here is derived from an EMBL/GenBank/DDBJ whole genome shotgun (WGS) entry which is preliminary data.</text>
</comment>
<dbReference type="RefSeq" id="WP_184168694.1">
    <property type="nucleotide sequence ID" value="NZ_JACHLN010000003.1"/>
</dbReference>
<feature type="domain" description="Amidohydrolase-related" evidence="2">
    <location>
        <begin position="74"/>
        <end position="421"/>
    </location>
</feature>
<dbReference type="GO" id="GO:0016810">
    <property type="term" value="F:hydrolase activity, acting on carbon-nitrogen (but not peptide) bonds"/>
    <property type="evidence" value="ECO:0007669"/>
    <property type="project" value="InterPro"/>
</dbReference>
<dbReference type="PANTHER" id="PTHR43135:SF3">
    <property type="entry name" value="ALPHA-D-RIBOSE 1-METHYLPHOSPHONATE 5-TRIPHOSPHATE DIPHOSPHATASE"/>
    <property type="match status" value="1"/>
</dbReference>
<organism evidence="3 4">
    <name type="scientific">Sphingomonas kyeonggiensis</name>
    <dbReference type="NCBI Taxonomy" id="1268553"/>
    <lineage>
        <taxon>Bacteria</taxon>
        <taxon>Pseudomonadati</taxon>
        <taxon>Pseudomonadota</taxon>
        <taxon>Alphaproteobacteria</taxon>
        <taxon>Sphingomonadales</taxon>
        <taxon>Sphingomonadaceae</taxon>
        <taxon>Sphingomonas</taxon>
    </lineage>
</organism>
<reference evidence="3 4" key="1">
    <citation type="submission" date="2020-08" db="EMBL/GenBank/DDBJ databases">
        <title>Functional genomics of gut bacteria from endangered species of beetles.</title>
        <authorList>
            <person name="Carlos-Shanley C."/>
        </authorList>
    </citation>
    <scope>NUCLEOTIDE SEQUENCE [LARGE SCALE GENOMIC DNA]</scope>
    <source>
        <strain evidence="3 4">S00224</strain>
    </source>
</reference>
<accession>A0A7W7K360</accession>
<keyword evidence="4" id="KW-1185">Reference proteome</keyword>
<proteinExistence type="predicted"/>
<dbReference type="EMBL" id="JACHLN010000003">
    <property type="protein sequence ID" value="MBB4840202.1"/>
    <property type="molecule type" value="Genomic_DNA"/>
</dbReference>
<evidence type="ECO:0000313" key="4">
    <source>
        <dbReference type="Proteomes" id="UP000575241"/>
    </source>
</evidence>
<keyword evidence="1" id="KW-0732">Signal</keyword>
<dbReference type="InterPro" id="IPR032466">
    <property type="entry name" value="Metal_Hydrolase"/>
</dbReference>
<dbReference type="Proteomes" id="UP000575241">
    <property type="component" value="Unassembled WGS sequence"/>
</dbReference>
<feature type="chain" id="PRO_5031450692" evidence="1">
    <location>
        <begin position="19"/>
        <end position="425"/>
    </location>
</feature>
<dbReference type="PANTHER" id="PTHR43135">
    <property type="entry name" value="ALPHA-D-RIBOSE 1-METHYLPHOSPHONATE 5-TRIPHOSPHATE DIPHOSPHATASE"/>
    <property type="match status" value="1"/>
</dbReference>
<evidence type="ECO:0000313" key="3">
    <source>
        <dbReference type="EMBL" id="MBB4840202.1"/>
    </source>
</evidence>
<evidence type="ECO:0000259" key="2">
    <source>
        <dbReference type="Pfam" id="PF01979"/>
    </source>
</evidence>
<dbReference type="InterPro" id="IPR011059">
    <property type="entry name" value="Metal-dep_hydrolase_composite"/>
</dbReference>
<gene>
    <name evidence="3" type="ORF">HNP52_003294</name>
</gene>
<dbReference type="InterPro" id="IPR006680">
    <property type="entry name" value="Amidohydro-rel"/>
</dbReference>
<dbReference type="SUPFAM" id="SSF51338">
    <property type="entry name" value="Composite domain of metallo-dependent hydrolases"/>
    <property type="match status" value="1"/>
</dbReference>
<dbReference type="Gene3D" id="2.30.40.10">
    <property type="entry name" value="Urease, subunit C, domain 1"/>
    <property type="match status" value="1"/>
</dbReference>
<dbReference type="SUPFAM" id="SSF51556">
    <property type="entry name" value="Metallo-dependent hydrolases"/>
    <property type="match status" value="1"/>
</dbReference>
<evidence type="ECO:0000256" key="1">
    <source>
        <dbReference type="SAM" id="SignalP"/>
    </source>
</evidence>
<dbReference type="Pfam" id="PF01979">
    <property type="entry name" value="Amidohydro_1"/>
    <property type="match status" value="1"/>
</dbReference>
<dbReference type="Gene3D" id="3.20.20.140">
    <property type="entry name" value="Metal-dependent hydrolases"/>
    <property type="match status" value="1"/>
</dbReference>
<protein>
    <submittedName>
        <fullName evidence="3">Imidazolonepropionase-like amidohydrolase</fullName>
    </submittedName>
</protein>
<dbReference type="InterPro" id="IPR051781">
    <property type="entry name" value="Metallo-dep_Hydrolase"/>
</dbReference>
<feature type="signal peptide" evidence="1">
    <location>
        <begin position="1"/>
        <end position="18"/>
    </location>
</feature>
<sequence>MRAIMAAAALAGAGTAQAQAQERATLIHGARVFDGTGGKAKLSDVLIEGDRIVRVGRKLRVPEGTEVIDATGLTLIPGLHDLHIHTRREAFTDAASLHRFYAPYLRAGVTSINEFSVSGEMMAGIRALRADTPRLTLAVRLGVPDGHGTESQFTNAITLQVTNPEEAHAAMAKALPYKPDMVKVFADGWRYGDPARPDKPSIDEPTLAAIVADAHRAGIKVMTHTVTLEGAKIAARAGVDSLAHGVGDALVDNELIGLMKKHHMAYVATLATYEPLEARVLAPEELALLTPEQQARETARLARGEAIAPYDSKRWEIMRENIRRLQVARIRIGVGTDTGIEGVYPGFGALREMRILTELGFTPAEAIEAGTKVSAEIMGRKDEGVIRKGARADLVLVNGAPDVTFRDLYAVRRVWVAGREVSLAD</sequence>
<name>A0A7W7K360_9SPHN</name>
<keyword evidence="3" id="KW-0378">Hydrolase</keyword>
<dbReference type="AlphaFoldDB" id="A0A7W7K360"/>